<comment type="caution">
    <text evidence="1">The sequence shown here is derived from an EMBL/GenBank/DDBJ whole genome shotgun (WGS) entry which is preliminary data.</text>
</comment>
<keyword evidence="2" id="KW-1185">Reference proteome</keyword>
<reference evidence="1 2" key="1">
    <citation type="journal article" date="2013" name="Antonie Van Leeuwenhoek">
        <title>Echinimonas agarilytica gen. nov., sp. nov., a new gammaproteobacterium isolated from the sea urchin Strongylocentrotus intermedius.</title>
        <authorList>
            <person name="Nedashkovskaya O.I."/>
            <person name="Stenkova A.M."/>
            <person name="Zhukova N.V."/>
            <person name="Van Trappen S."/>
            <person name="Lee J.S."/>
            <person name="Kim S.B."/>
        </authorList>
    </citation>
    <scope>NUCLEOTIDE SEQUENCE [LARGE SCALE GENOMIC DNA]</scope>
    <source>
        <strain evidence="1 2">KMM 6351</strain>
    </source>
</reference>
<dbReference type="Proteomes" id="UP001165393">
    <property type="component" value="Unassembled WGS sequence"/>
</dbReference>
<gene>
    <name evidence="1" type="ORF">NAF29_11430</name>
</gene>
<protein>
    <submittedName>
        <fullName evidence="1">Fis family transcriptional regulator</fullName>
    </submittedName>
</protein>
<accession>A0AA41W8W8</accession>
<dbReference type="AlphaFoldDB" id="A0AA41W8W8"/>
<proteinExistence type="predicted"/>
<dbReference type="EMBL" id="JAMQGP010000004">
    <property type="protein sequence ID" value="MCM2680279.1"/>
    <property type="molecule type" value="Genomic_DNA"/>
</dbReference>
<name>A0AA41W8W8_9GAMM</name>
<evidence type="ECO:0000313" key="2">
    <source>
        <dbReference type="Proteomes" id="UP001165393"/>
    </source>
</evidence>
<evidence type="ECO:0000313" key="1">
    <source>
        <dbReference type="EMBL" id="MCM2680279.1"/>
    </source>
</evidence>
<organism evidence="1 2">
    <name type="scientific">Echinimonas agarilytica</name>
    <dbReference type="NCBI Taxonomy" id="1215918"/>
    <lineage>
        <taxon>Bacteria</taxon>
        <taxon>Pseudomonadati</taxon>
        <taxon>Pseudomonadota</taxon>
        <taxon>Gammaproteobacteria</taxon>
        <taxon>Alteromonadales</taxon>
        <taxon>Echinimonadaceae</taxon>
        <taxon>Echinimonas</taxon>
    </lineage>
</organism>
<sequence>MKKTDKKLDHQIRARLTDVCEQALETVDGFEWLTHTVNYANVSSSLNIICVFTTEEQCHHASNSLAGQQLVLNIIDELTTLNIQLKKPNQQIQFDSEQACENQSNGNWAKHLQ</sequence>
<dbReference type="RefSeq" id="WP_251261697.1">
    <property type="nucleotide sequence ID" value="NZ_JAMQGP010000004.1"/>
</dbReference>